<sequence length="176" mass="18218">MAAAATSRRLVALAAVLALVVSLQAAVSSAAAKEARYTVGGADGWRVPPPEDKERFYANWASNITFYVDDSVEFVYKNDSVIKVGKAGYYHCNETAADAAPRDGTTLFVLDAPGPAYFASADLDHCSMGQRLMVDVLADRAAPGPWASGPSAQHSAAAPSSAAALLVPVALAAGFV</sequence>
<dbReference type="PANTHER" id="PTHR33021:SF234">
    <property type="entry name" value="EARLY NODULIN-LIKE PROTEIN 7"/>
    <property type="match status" value="1"/>
</dbReference>
<comment type="caution">
    <text evidence="5">The sequence shown here is derived from an EMBL/GenBank/DDBJ whole genome shotgun (WGS) entry which is preliminary data.</text>
</comment>
<dbReference type="Proteomes" id="UP000275267">
    <property type="component" value="Unassembled WGS sequence"/>
</dbReference>
<evidence type="ECO:0000259" key="4">
    <source>
        <dbReference type="PROSITE" id="PS51485"/>
    </source>
</evidence>
<dbReference type="GO" id="GO:0009055">
    <property type="term" value="F:electron transfer activity"/>
    <property type="evidence" value="ECO:0007669"/>
    <property type="project" value="InterPro"/>
</dbReference>
<dbReference type="PROSITE" id="PS51485">
    <property type="entry name" value="PHYTOCYANIN"/>
    <property type="match status" value="1"/>
</dbReference>
<feature type="signal peptide" evidence="3">
    <location>
        <begin position="1"/>
        <end position="25"/>
    </location>
</feature>
<dbReference type="InterPro" id="IPR008972">
    <property type="entry name" value="Cupredoxin"/>
</dbReference>
<feature type="chain" id="PRO_5018138892" evidence="3">
    <location>
        <begin position="26"/>
        <end position="176"/>
    </location>
</feature>
<reference evidence="6" key="1">
    <citation type="journal article" date="2019" name="Nat. Commun.">
        <title>The genome of broomcorn millet.</title>
        <authorList>
            <person name="Zou C."/>
            <person name="Miki D."/>
            <person name="Li D."/>
            <person name="Tang Q."/>
            <person name="Xiao L."/>
            <person name="Rajput S."/>
            <person name="Deng P."/>
            <person name="Jia W."/>
            <person name="Huang R."/>
            <person name="Zhang M."/>
            <person name="Sun Y."/>
            <person name="Hu J."/>
            <person name="Fu X."/>
            <person name="Schnable P.S."/>
            <person name="Li F."/>
            <person name="Zhang H."/>
            <person name="Feng B."/>
            <person name="Zhu X."/>
            <person name="Liu R."/>
            <person name="Schnable J.C."/>
            <person name="Zhu J.-K."/>
            <person name="Zhang H."/>
        </authorList>
    </citation>
    <scope>NUCLEOTIDE SEQUENCE [LARGE SCALE GENOMIC DNA]</scope>
</reference>
<dbReference type="AlphaFoldDB" id="A0A3L6RQ05"/>
<evidence type="ECO:0000313" key="5">
    <source>
        <dbReference type="EMBL" id="RLN07916.1"/>
    </source>
</evidence>
<dbReference type="Pfam" id="PF02298">
    <property type="entry name" value="Cu_bind_like"/>
    <property type="match status" value="1"/>
</dbReference>
<evidence type="ECO:0000313" key="6">
    <source>
        <dbReference type="Proteomes" id="UP000275267"/>
    </source>
</evidence>
<keyword evidence="2" id="KW-0325">Glycoprotein</keyword>
<organism evidence="5 6">
    <name type="scientific">Panicum miliaceum</name>
    <name type="common">Proso millet</name>
    <name type="synonym">Broomcorn millet</name>
    <dbReference type="NCBI Taxonomy" id="4540"/>
    <lineage>
        <taxon>Eukaryota</taxon>
        <taxon>Viridiplantae</taxon>
        <taxon>Streptophyta</taxon>
        <taxon>Embryophyta</taxon>
        <taxon>Tracheophyta</taxon>
        <taxon>Spermatophyta</taxon>
        <taxon>Magnoliopsida</taxon>
        <taxon>Liliopsida</taxon>
        <taxon>Poales</taxon>
        <taxon>Poaceae</taxon>
        <taxon>PACMAD clade</taxon>
        <taxon>Panicoideae</taxon>
        <taxon>Panicodae</taxon>
        <taxon>Paniceae</taxon>
        <taxon>Panicinae</taxon>
        <taxon>Panicum</taxon>
        <taxon>Panicum sect. Panicum</taxon>
    </lineage>
</organism>
<keyword evidence="1" id="KW-1015">Disulfide bond</keyword>
<gene>
    <name evidence="5" type="ORF">C2845_PM11G20080</name>
</gene>
<dbReference type="EMBL" id="PQIB02000007">
    <property type="protein sequence ID" value="RLN07916.1"/>
    <property type="molecule type" value="Genomic_DNA"/>
</dbReference>
<proteinExistence type="predicted"/>
<dbReference type="PANTHER" id="PTHR33021">
    <property type="entry name" value="BLUE COPPER PROTEIN"/>
    <property type="match status" value="1"/>
</dbReference>
<dbReference type="SUPFAM" id="SSF49503">
    <property type="entry name" value="Cupredoxins"/>
    <property type="match status" value="1"/>
</dbReference>
<dbReference type="FunFam" id="2.60.40.420:FF:000034">
    <property type="entry name" value="Cupredoxin superfamily protein"/>
    <property type="match status" value="1"/>
</dbReference>
<accession>A0A3L6RQ05</accession>
<evidence type="ECO:0000256" key="3">
    <source>
        <dbReference type="SAM" id="SignalP"/>
    </source>
</evidence>
<protein>
    <submittedName>
        <fullName evidence="5">Mavicyanin-like</fullName>
    </submittedName>
</protein>
<name>A0A3L6RQ05_PANMI</name>
<evidence type="ECO:0000256" key="1">
    <source>
        <dbReference type="ARBA" id="ARBA00023157"/>
    </source>
</evidence>
<dbReference type="InterPro" id="IPR039391">
    <property type="entry name" value="Phytocyanin-like"/>
</dbReference>
<dbReference type="GO" id="GO:0005886">
    <property type="term" value="C:plasma membrane"/>
    <property type="evidence" value="ECO:0007669"/>
    <property type="project" value="TreeGrafter"/>
</dbReference>
<dbReference type="Gene3D" id="2.60.40.420">
    <property type="entry name" value="Cupredoxins - blue copper proteins"/>
    <property type="match status" value="1"/>
</dbReference>
<dbReference type="InterPro" id="IPR003245">
    <property type="entry name" value="Phytocyanin_dom"/>
</dbReference>
<feature type="domain" description="Phytocyanin" evidence="4">
    <location>
        <begin position="35"/>
        <end position="138"/>
    </location>
</feature>
<evidence type="ECO:0000256" key="2">
    <source>
        <dbReference type="ARBA" id="ARBA00023180"/>
    </source>
</evidence>
<keyword evidence="6" id="KW-1185">Reference proteome</keyword>
<dbReference type="OrthoDB" id="1933543at2759"/>
<dbReference type="STRING" id="4540.A0A3L6RQ05"/>
<keyword evidence="3" id="KW-0732">Signal</keyword>